<feature type="region of interest" description="Disordered" evidence="1">
    <location>
        <begin position="1"/>
        <end position="24"/>
    </location>
</feature>
<gene>
    <name evidence="2" type="ORF">R1flu_004088</name>
</gene>
<protein>
    <submittedName>
        <fullName evidence="2">Uncharacterized protein</fullName>
    </submittedName>
</protein>
<dbReference type="AlphaFoldDB" id="A0ABD1YQ93"/>
<accession>A0ABD1YQ93</accession>
<dbReference type="Proteomes" id="UP001605036">
    <property type="component" value="Unassembled WGS sequence"/>
</dbReference>
<organism evidence="2 3">
    <name type="scientific">Riccia fluitans</name>
    <dbReference type="NCBI Taxonomy" id="41844"/>
    <lineage>
        <taxon>Eukaryota</taxon>
        <taxon>Viridiplantae</taxon>
        <taxon>Streptophyta</taxon>
        <taxon>Embryophyta</taxon>
        <taxon>Marchantiophyta</taxon>
        <taxon>Marchantiopsida</taxon>
        <taxon>Marchantiidae</taxon>
        <taxon>Marchantiales</taxon>
        <taxon>Ricciaceae</taxon>
        <taxon>Riccia</taxon>
    </lineage>
</organism>
<evidence type="ECO:0000313" key="2">
    <source>
        <dbReference type="EMBL" id="KAL2632609.1"/>
    </source>
</evidence>
<evidence type="ECO:0000313" key="3">
    <source>
        <dbReference type="Proteomes" id="UP001605036"/>
    </source>
</evidence>
<comment type="caution">
    <text evidence="2">The sequence shown here is derived from an EMBL/GenBank/DDBJ whole genome shotgun (WGS) entry which is preliminary data.</text>
</comment>
<evidence type="ECO:0000256" key="1">
    <source>
        <dbReference type="SAM" id="MobiDB-lite"/>
    </source>
</evidence>
<reference evidence="2 3" key="1">
    <citation type="submission" date="2024-09" db="EMBL/GenBank/DDBJ databases">
        <title>Chromosome-scale assembly of Riccia fluitans.</title>
        <authorList>
            <person name="Paukszto L."/>
            <person name="Sawicki J."/>
            <person name="Karawczyk K."/>
            <person name="Piernik-Szablinska J."/>
            <person name="Szczecinska M."/>
            <person name="Mazdziarz M."/>
        </authorList>
    </citation>
    <scope>NUCLEOTIDE SEQUENCE [LARGE SCALE GENOMIC DNA]</scope>
    <source>
        <strain evidence="2">Rf_01</strain>
        <tissue evidence="2">Aerial parts of the thallus</tissue>
    </source>
</reference>
<proteinExistence type="predicted"/>
<name>A0ABD1YQ93_9MARC</name>
<keyword evidence="3" id="KW-1185">Reference proteome</keyword>
<dbReference type="EMBL" id="JBHFFA010000003">
    <property type="protein sequence ID" value="KAL2632609.1"/>
    <property type="molecule type" value="Genomic_DNA"/>
</dbReference>
<sequence>MVTELPEENATKQQDLTNERRAHGAEQCWIRNVTEVTKWDDVRPWENLMSGVERSRESGVKRERGNHTRTVDRELASERKTIHDRNVWERKRSMQPPSWQPNVRRNV</sequence>